<organism evidence="17 18">
    <name type="scientific">Tessaracoccus defluvii</name>
    <dbReference type="NCBI Taxonomy" id="1285901"/>
    <lineage>
        <taxon>Bacteria</taxon>
        <taxon>Bacillati</taxon>
        <taxon>Actinomycetota</taxon>
        <taxon>Actinomycetes</taxon>
        <taxon>Propionibacteriales</taxon>
        <taxon>Propionibacteriaceae</taxon>
        <taxon>Tessaracoccus</taxon>
    </lineage>
</organism>
<comment type="subunit">
    <text evidence="3">Monomer.</text>
</comment>
<evidence type="ECO:0000256" key="12">
    <source>
        <dbReference type="ARBA" id="ARBA00023277"/>
    </source>
</evidence>
<dbReference type="Gene3D" id="3.90.1200.10">
    <property type="match status" value="1"/>
</dbReference>
<dbReference type="SUPFAM" id="SSF56112">
    <property type="entry name" value="Protein kinase-like (PK-like)"/>
    <property type="match status" value="1"/>
</dbReference>
<keyword evidence="8" id="KW-0547">Nucleotide-binding</keyword>
<evidence type="ECO:0000256" key="14">
    <source>
        <dbReference type="ARBA" id="ARBA00049067"/>
    </source>
</evidence>
<dbReference type="AlphaFoldDB" id="A0A7H0H826"/>
<evidence type="ECO:0000259" key="16">
    <source>
        <dbReference type="Pfam" id="PF18085"/>
    </source>
</evidence>
<evidence type="ECO:0000256" key="8">
    <source>
        <dbReference type="ARBA" id="ARBA00022741"/>
    </source>
</evidence>
<dbReference type="Pfam" id="PF18085">
    <property type="entry name" value="Mak_N_cap"/>
    <property type="match status" value="1"/>
</dbReference>
<dbReference type="EC" id="2.7.1.175" evidence="4"/>
<keyword evidence="10" id="KW-0067">ATP-binding</keyword>
<dbReference type="InterPro" id="IPR011009">
    <property type="entry name" value="Kinase-like_dom_sf"/>
</dbReference>
<evidence type="ECO:0000256" key="9">
    <source>
        <dbReference type="ARBA" id="ARBA00022777"/>
    </source>
</evidence>
<feature type="domain" description="Aminoglycoside phosphotransferase" evidence="15">
    <location>
        <begin position="106"/>
        <end position="320"/>
    </location>
</feature>
<proteinExistence type="inferred from homology"/>
<keyword evidence="18" id="KW-1185">Reference proteome</keyword>
<protein>
    <recommendedName>
        <fullName evidence="5">Maltokinase</fullName>
        <ecNumber evidence="4">2.7.1.175</ecNumber>
    </recommendedName>
    <alternativeName>
        <fullName evidence="13">Maltose-1-phosphate synthase</fullName>
    </alternativeName>
</protein>
<dbReference type="UniPathway" id="UPA00164"/>
<evidence type="ECO:0000256" key="5">
    <source>
        <dbReference type="ARBA" id="ARBA00013882"/>
    </source>
</evidence>
<dbReference type="GO" id="GO:0016740">
    <property type="term" value="F:transferase activity"/>
    <property type="evidence" value="ECO:0007669"/>
    <property type="project" value="UniProtKB-KW"/>
</dbReference>
<dbReference type="Proteomes" id="UP000516117">
    <property type="component" value="Chromosome"/>
</dbReference>
<dbReference type="InterPro" id="IPR040999">
    <property type="entry name" value="Mak_N_cap"/>
</dbReference>
<keyword evidence="12" id="KW-0119">Carbohydrate metabolism</keyword>
<keyword evidence="9" id="KW-0418">Kinase</keyword>
<evidence type="ECO:0000259" key="15">
    <source>
        <dbReference type="Pfam" id="PF01636"/>
    </source>
</evidence>
<accession>A0A7H0H826</accession>
<sequence length="389" mass="42394">MTDQQLRDLLWDLASQQRWFPGRGGTVAGARAGEAVEVHDARLLPAVLEVAFPDGRREDYLIPLVLRDGKPPMDACDDGAVLLEALRSGAPGFEATRPIPAGLPARRFAGEQSNTTVFFSDQLLVKVFRRIEPGINVDVELHEVLAGSGVAAELYGRWRVDGTDYAVFLEALPDPTDGYVLACRHARDGADFTTHAWALGEALATVHRTLAERLPSDTTASGAVLAAGFRRRFAQVEAEVDEVATHSAAVDAVFGAIADEVVATQRIHGDCHLGQVLLTRGRWVYVDFEGEPMASLEERRAPDTPLRDLAGMLRSFGYARADGGAPASWLLACRRAFLEGYGLDPDVPNPLLTAYETDKAGYEVSYEARYRPHLMRVPLDFLSELPEGA</sequence>
<evidence type="ECO:0000256" key="11">
    <source>
        <dbReference type="ARBA" id="ARBA00023056"/>
    </source>
</evidence>
<dbReference type="RefSeq" id="WP_187721792.1">
    <property type="nucleotide sequence ID" value="NZ_BAABBL010000002.1"/>
</dbReference>
<evidence type="ECO:0000256" key="13">
    <source>
        <dbReference type="ARBA" id="ARBA00031251"/>
    </source>
</evidence>
<evidence type="ECO:0000256" key="6">
    <source>
        <dbReference type="ARBA" id="ARBA00022600"/>
    </source>
</evidence>
<evidence type="ECO:0000256" key="4">
    <source>
        <dbReference type="ARBA" id="ARBA00011962"/>
    </source>
</evidence>
<dbReference type="KEGG" id="tdf:H9L22_04705"/>
<evidence type="ECO:0000313" key="18">
    <source>
        <dbReference type="Proteomes" id="UP000516117"/>
    </source>
</evidence>
<comment type="similarity">
    <text evidence="2">Belongs to the aminoglycoside phosphotransferase family.</text>
</comment>
<evidence type="ECO:0000256" key="7">
    <source>
        <dbReference type="ARBA" id="ARBA00022679"/>
    </source>
</evidence>
<feature type="domain" description="Maltokinase N-terminal cap" evidence="16">
    <location>
        <begin position="16"/>
        <end position="72"/>
    </location>
</feature>
<keyword evidence="11" id="KW-0320">Glycogen biosynthesis</keyword>
<keyword evidence="6" id="KW-0321">Glycogen metabolism</keyword>
<evidence type="ECO:0000256" key="2">
    <source>
        <dbReference type="ARBA" id="ARBA00006219"/>
    </source>
</evidence>
<evidence type="ECO:0000256" key="10">
    <source>
        <dbReference type="ARBA" id="ARBA00022840"/>
    </source>
</evidence>
<keyword evidence="7 17" id="KW-0808">Transferase</keyword>
<evidence type="ECO:0000313" key="17">
    <source>
        <dbReference type="EMBL" id="QNP56692.1"/>
    </source>
</evidence>
<dbReference type="EMBL" id="CP060789">
    <property type="protein sequence ID" value="QNP56692.1"/>
    <property type="molecule type" value="Genomic_DNA"/>
</dbReference>
<name>A0A7H0H826_9ACTN</name>
<dbReference type="GO" id="GO:0005978">
    <property type="term" value="P:glycogen biosynthetic process"/>
    <property type="evidence" value="ECO:0007669"/>
    <property type="project" value="UniProtKB-UniPathway"/>
</dbReference>
<dbReference type="InterPro" id="IPR002575">
    <property type="entry name" value="Aminoglycoside_PTrfase"/>
</dbReference>
<evidence type="ECO:0000256" key="1">
    <source>
        <dbReference type="ARBA" id="ARBA00004964"/>
    </source>
</evidence>
<reference evidence="17 18" key="1">
    <citation type="submission" date="2020-08" db="EMBL/GenBank/DDBJ databases">
        <title>Genome sequence of Tessaracoccus defluvii JCM 17540T.</title>
        <authorList>
            <person name="Hyun D.-W."/>
            <person name="Bae J.-W."/>
        </authorList>
    </citation>
    <scope>NUCLEOTIDE SEQUENCE [LARGE SCALE GENOMIC DNA]</scope>
    <source>
        <strain evidence="17 18">JCM 17540</strain>
    </source>
</reference>
<comment type="catalytic activity">
    <reaction evidence="14">
        <text>D-maltose + ATP = alpha-maltose 1-phosphate + ADP + H(+)</text>
        <dbReference type="Rhea" id="RHEA:31915"/>
        <dbReference type="ChEBI" id="CHEBI:15378"/>
        <dbReference type="ChEBI" id="CHEBI:17306"/>
        <dbReference type="ChEBI" id="CHEBI:30616"/>
        <dbReference type="ChEBI" id="CHEBI:63576"/>
        <dbReference type="ChEBI" id="CHEBI:456216"/>
        <dbReference type="EC" id="2.7.1.175"/>
    </reaction>
</comment>
<gene>
    <name evidence="17" type="ORF">H9L22_04705</name>
</gene>
<dbReference type="Pfam" id="PF01636">
    <property type="entry name" value="APH"/>
    <property type="match status" value="1"/>
</dbReference>
<comment type="pathway">
    <text evidence="1">Glycan biosynthesis; glycogen biosynthesis.</text>
</comment>
<evidence type="ECO:0000256" key="3">
    <source>
        <dbReference type="ARBA" id="ARBA00011245"/>
    </source>
</evidence>